<dbReference type="OrthoDB" id="1771181at2"/>
<dbReference type="AlphaFoldDB" id="A0A1I6IY56"/>
<evidence type="ECO:0000256" key="1">
    <source>
        <dbReference type="SAM" id="Coils"/>
    </source>
</evidence>
<feature type="coiled-coil region" evidence="1">
    <location>
        <begin position="35"/>
        <end position="72"/>
    </location>
</feature>
<proteinExistence type="predicted"/>
<keyword evidence="2" id="KW-0132">Cell division</keyword>
<dbReference type="InterPro" id="IPR007060">
    <property type="entry name" value="FtsL/DivIC"/>
</dbReference>
<keyword evidence="3" id="KW-1185">Reference proteome</keyword>
<evidence type="ECO:0000313" key="3">
    <source>
        <dbReference type="Proteomes" id="UP000199659"/>
    </source>
</evidence>
<dbReference type="GO" id="GO:0051301">
    <property type="term" value="P:cell division"/>
    <property type="evidence" value="ECO:0007669"/>
    <property type="project" value="UniProtKB-KW"/>
</dbReference>
<protein>
    <submittedName>
        <fullName evidence="2">Cell division protein FtsB</fullName>
    </submittedName>
</protein>
<name>A0A1I6IY56_9FIRM</name>
<keyword evidence="2" id="KW-0131">Cell cycle</keyword>
<evidence type="ECO:0000313" key="2">
    <source>
        <dbReference type="EMBL" id="SFR71692.1"/>
    </source>
</evidence>
<dbReference type="RefSeq" id="WP_143099138.1">
    <property type="nucleotide sequence ID" value="NZ_FOYZ01000004.1"/>
</dbReference>
<dbReference type="EMBL" id="FOYZ01000004">
    <property type="protein sequence ID" value="SFR71692.1"/>
    <property type="molecule type" value="Genomic_DNA"/>
</dbReference>
<keyword evidence="1" id="KW-0175">Coiled coil</keyword>
<gene>
    <name evidence="2" type="ORF">SAMN05661086_01245</name>
</gene>
<organism evidence="2 3">
    <name type="scientific">Anaeromicropila populeti</name>
    <dbReference type="NCBI Taxonomy" id="37658"/>
    <lineage>
        <taxon>Bacteria</taxon>
        <taxon>Bacillati</taxon>
        <taxon>Bacillota</taxon>
        <taxon>Clostridia</taxon>
        <taxon>Lachnospirales</taxon>
        <taxon>Lachnospiraceae</taxon>
        <taxon>Anaeromicropila</taxon>
    </lineage>
</organism>
<accession>A0A1I6IY56</accession>
<sequence>MSKQRRTQRRKKAKSGAGIITIAVLLLCGLVSYKKMELNATVQKSAKRIEELEKEKQELVEEKDEISEYEAYVKTKKYVEEVAREKLGLVYEDEIIFDSDN</sequence>
<dbReference type="Pfam" id="PF04977">
    <property type="entry name" value="DivIC"/>
    <property type="match status" value="1"/>
</dbReference>
<reference evidence="2 3" key="1">
    <citation type="submission" date="2016-10" db="EMBL/GenBank/DDBJ databases">
        <authorList>
            <person name="de Groot N.N."/>
        </authorList>
    </citation>
    <scope>NUCLEOTIDE SEQUENCE [LARGE SCALE GENOMIC DNA]</scope>
    <source>
        <strain evidence="2 3">743A</strain>
    </source>
</reference>
<dbReference type="Proteomes" id="UP000199659">
    <property type="component" value="Unassembled WGS sequence"/>
</dbReference>
<dbReference type="STRING" id="37658.SAMN05661086_01245"/>